<keyword evidence="7 17" id="KW-0378">Hydrolase</keyword>
<dbReference type="EMBL" id="ACIO01000073">
    <property type="protein sequence ID" value="EFD00735.1"/>
    <property type="molecule type" value="Genomic_DNA"/>
</dbReference>
<feature type="transmembrane region" description="Helical" evidence="17">
    <location>
        <begin position="258"/>
        <end position="277"/>
    </location>
</feature>
<keyword evidence="12 17" id="KW-0046">Antibiotic resistance</keyword>
<evidence type="ECO:0000256" key="9">
    <source>
        <dbReference type="ARBA" id="ARBA00022984"/>
    </source>
</evidence>
<name>D3ABR2_9FIRM</name>
<evidence type="ECO:0000256" key="13">
    <source>
        <dbReference type="ARBA" id="ARBA00023316"/>
    </source>
</evidence>
<dbReference type="GO" id="GO:0008360">
    <property type="term" value="P:regulation of cell shape"/>
    <property type="evidence" value="ECO:0007669"/>
    <property type="project" value="UniProtKB-KW"/>
</dbReference>
<evidence type="ECO:0000313" key="19">
    <source>
        <dbReference type="Proteomes" id="UP000004968"/>
    </source>
</evidence>
<comment type="miscellaneous">
    <text evidence="17">Bacitracin is thought to be involved in the inhibition of peptidoglycan synthesis by sequestering undecaprenyl diphosphate, thereby reducing the pool of lipid carrier available.</text>
</comment>
<dbReference type="PANTHER" id="PTHR30622">
    <property type="entry name" value="UNDECAPRENYL-DIPHOSPHATASE"/>
    <property type="match status" value="1"/>
</dbReference>
<evidence type="ECO:0000256" key="4">
    <source>
        <dbReference type="ARBA" id="ARBA00021581"/>
    </source>
</evidence>
<dbReference type="InterPro" id="IPR003824">
    <property type="entry name" value="UppP"/>
</dbReference>
<dbReference type="GO" id="GO:0071555">
    <property type="term" value="P:cell wall organization"/>
    <property type="evidence" value="ECO:0007669"/>
    <property type="project" value="UniProtKB-KW"/>
</dbReference>
<keyword evidence="6 17" id="KW-0812">Transmembrane</keyword>
<evidence type="ECO:0000256" key="17">
    <source>
        <dbReference type="HAMAP-Rule" id="MF_01006"/>
    </source>
</evidence>
<comment type="subcellular location">
    <subcellularLocation>
        <location evidence="1 17">Cell membrane</location>
        <topology evidence="1 17">Multi-pass membrane protein</topology>
    </subcellularLocation>
</comment>
<keyword evidence="5 17" id="KW-1003">Cell membrane</keyword>
<comment type="function">
    <text evidence="17">Catalyzes the dephosphorylation of undecaprenyl diphosphate (UPP). Confers resistance to bacitracin.</text>
</comment>
<evidence type="ECO:0000256" key="1">
    <source>
        <dbReference type="ARBA" id="ARBA00004651"/>
    </source>
</evidence>
<protein>
    <recommendedName>
        <fullName evidence="4 17">Undecaprenyl-diphosphatase</fullName>
        <ecNumber evidence="3 17">3.6.1.27</ecNumber>
    </recommendedName>
    <alternativeName>
        <fullName evidence="15 17">Bacitracin resistance protein</fullName>
    </alternativeName>
    <alternativeName>
        <fullName evidence="14 17">Undecaprenyl pyrophosphate phosphatase</fullName>
    </alternativeName>
</protein>
<keyword evidence="10 17" id="KW-1133">Transmembrane helix</keyword>
<keyword evidence="9 17" id="KW-0573">Peptidoglycan synthesis</keyword>
<organism evidence="18 19">
    <name type="scientific">Hungatella hathewayi DSM 13479</name>
    <dbReference type="NCBI Taxonomy" id="566550"/>
    <lineage>
        <taxon>Bacteria</taxon>
        <taxon>Bacillati</taxon>
        <taxon>Bacillota</taxon>
        <taxon>Clostridia</taxon>
        <taxon>Lachnospirales</taxon>
        <taxon>Lachnospiraceae</taxon>
        <taxon>Hungatella</taxon>
    </lineage>
</organism>
<dbReference type="PANTHER" id="PTHR30622:SF3">
    <property type="entry name" value="UNDECAPRENYL-DIPHOSPHATASE"/>
    <property type="match status" value="1"/>
</dbReference>
<evidence type="ECO:0000256" key="6">
    <source>
        <dbReference type="ARBA" id="ARBA00022692"/>
    </source>
</evidence>
<evidence type="ECO:0000256" key="2">
    <source>
        <dbReference type="ARBA" id="ARBA00010621"/>
    </source>
</evidence>
<accession>D3ABR2</accession>
<feature type="transmembrane region" description="Helical" evidence="17">
    <location>
        <begin position="223"/>
        <end position="246"/>
    </location>
</feature>
<feature type="transmembrane region" description="Helical" evidence="17">
    <location>
        <begin position="194"/>
        <end position="217"/>
    </location>
</feature>
<sequence length="278" mass="31101">MGETLTIIEVVEILKAIIFGFIQGVTEWLPVSSTGHMILLNEFLPLRQSNEFMELFFVVIQFGSILAVPLLYWKRMVPWALKGGFRLKPDILLLWGKIVVACIPAGVAALLWNDEINNLFYHPYVVVIMLIVVGILFLVVEARKREPVVHTAVELTWRAALWIGFFQMIAAVLPGTSRSGATIIGALMIGVSRIAAAEFTFIMAVPVMVGASLFKILQFGWELTWVEAVILLTGMIVAFLVSLLVIQGLMNFIKKHSFKIFGWYRIGLGIVMAMYLLT</sequence>
<evidence type="ECO:0000256" key="7">
    <source>
        <dbReference type="ARBA" id="ARBA00022801"/>
    </source>
</evidence>
<evidence type="ECO:0000256" key="3">
    <source>
        <dbReference type="ARBA" id="ARBA00012374"/>
    </source>
</evidence>
<keyword evidence="13 17" id="KW-0961">Cell wall biogenesis/degradation</keyword>
<evidence type="ECO:0000256" key="16">
    <source>
        <dbReference type="ARBA" id="ARBA00047594"/>
    </source>
</evidence>
<dbReference type="EC" id="3.6.1.27" evidence="3 17"/>
<proteinExistence type="inferred from homology"/>
<reference evidence="18 19" key="1">
    <citation type="submission" date="2010-01" db="EMBL/GenBank/DDBJ databases">
        <authorList>
            <person name="Weinstock G."/>
            <person name="Sodergren E."/>
            <person name="Clifton S."/>
            <person name="Fulton L."/>
            <person name="Fulton B."/>
            <person name="Courtney L."/>
            <person name="Fronick C."/>
            <person name="Harrison M."/>
            <person name="Strong C."/>
            <person name="Farmer C."/>
            <person name="Delahaunty K."/>
            <person name="Markovic C."/>
            <person name="Hall O."/>
            <person name="Minx P."/>
            <person name="Tomlinson C."/>
            <person name="Mitreva M."/>
            <person name="Nelson J."/>
            <person name="Hou S."/>
            <person name="Wollam A."/>
            <person name="Pepin K.H."/>
            <person name="Johnson M."/>
            <person name="Bhonagiri V."/>
            <person name="Nash W.E."/>
            <person name="Warren W."/>
            <person name="Chinwalla A."/>
            <person name="Mardis E.R."/>
            <person name="Wilson R.K."/>
        </authorList>
    </citation>
    <scope>NUCLEOTIDE SEQUENCE [LARGE SCALE GENOMIC DNA]</scope>
    <source>
        <strain evidence="18 19">DSM 13479</strain>
    </source>
</reference>
<evidence type="ECO:0000256" key="5">
    <source>
        <dbReference type="ARBA" id="ARBA00022475"/>
    </source>
</evidence>
<evidence type="ECO:0000313" key="18">
    <source>
        <dbReference type="EMBL" id="EFD00735.1"/>
    </source>
</evidence>
<comment type="catalytic activity">
    <reaction evidence="16 17">
        <text>di-trans,octa-cis-undecaprenyl diphosphate + H2O = di-trans,octa-cis-undecaprenyl phosphate + phosphate + H(+)</text>
        <dbReference type="Rhea" id="RHEA:28094"/>
        <dbReference type="ChEBI" id="CHEBI:15377"/>
        <dbReference type="ChEBI" id="CHEBI:15378"/>
        <dbReference type="ChEBI" id="CHEBI:43474"/>
        <dbReference type="ChEBI" id="CHEBI:58405"/>
        <dbReference type="ChEBI" id="CHEBI:60392"/>
        <dbReference type="EC" id="3.6.1.27"/>
    </reaction>
</comment>
<comment type="caution">
    <text evidence="18">The sequence shown here is derived from an EMBL/GenBank/DDBJ whole genome shotgun (WGS) entry which is preliminary data.</text>
</comment>
<dbReference type="NCBIfam" id="NF001391">
    <property type="entry name" value="PRK00281.1-5"/>
    <property type="match status" value="1"/>
</dbReference>
<dbReference type="Pfam" id="PF02673">
    <property type="entry name" value="BacA"/>
    <property type="match status" value="1"/>
</dbReference>
<dbReference type="HAMAP" id="MF_01006">
    <property type="entry name" value="Undec_diphosphatase"/>
    <property type="match status" value="1"/>
</dbReference>
<dbReference type="AlphaFoldDB" id="D3ABR2"/>
<evidence type="ECO:0000256" key="10">
    <source>
        <dbReference type="ARBA" id="ARBA00022989"/>
    </source>
</evidence>
<evidence type="ECO:0000256" key="11">
    <source>
        <dbReference type="ARBA" id="ARBA00023136"/>
    </source>
</evidence>
<evidence type="ECO:0000256" key="8">
    <source>
        <dbReference type="ARBA" id="ARBA00022960"/>
    </source>
</evidence>
<keyword evidence="8 17" id="KW-0133">Cell shape</keyword>
<comment type="similarity">
    <text evidence="2 17">Belongs to the UppP family.</text>
</comment>
<feature type="transmembrane region" description="Helical" evidence="17">
    <location>
        <begin position="52"/>
        <end position="72"/>
    </location>
</feature>
<dbReference type="GO" id="GO:0050380">
    <property type="term" value="F:undecaprenyl-diphosphatase activity"/>
    <property type="evidence" value="ECO:0007669"/>
    <property type="project" value="UniProtKB-UniRule"/>
</dbReference>
<gene>
    <name evidence="17" type="primary">uppP</name>
    <name evidence="18" type="ORF">CLOSTHATH_01040</name>
</gene>
<dbReference type="GO" id="GO:0046677">
    <property type="term" value="P:response to antibiotic"/>
    <property type="evidence" value="ECO:0007669"/>
    <property type="project" value="UniProtKB-UniRule"/>
</dbReference>
<dbReference type="Proteomes" id="UP000004968">
    <property type="component" value="Unassembled WGS sequence"/>
</dbReference>
<evidence type="ECO:0000256" key="15">
    <source>
        <dbReference type="ARBA" id="ARBA00032932"/>
    </source>
</evidence>
<feature type="transmembrane region" description="Helical" evidence="17">
    <location>
        <begin position="155"/>
        <end position="173"/>
    </location>
</feature>
<dbReference type="GO" id="GO:0009252">
    <property type="term" value="P:peptidoglycan biosynthetic process"/>
    <property type="evidence" value="ECO:0007669"/>
    <property type="project" value="UniProtKB-KW"/>
</dbReference>
<dbReference type="GO" id="GO:0005886">
    <property type="term" value="C:plasma membrane"/>
    <property type="evidence" value="ECO:0007669"/>
    <property type="project" value="UniProtKB-SubCell"/>
</dbReference>
<keyword evidence="11 17" id="KW-0472">Membrane</keyword>
<feature type="transmembrane region" description="Helical" evidence="17">
    <location>
        <begin position="119"/>
        <end position="140"/>
    </location>
</feature>
<evidence type="ECO:0000256" key="12">
    <source>
        <dbReference type="ARBA" id="ARBA00023251"/>
    </source>
</evidence>
<feature type="transmembrane region" description="Helical" evidence="17">
    <location>
        <begin position="92"/>
        <end position="112"/>
    </location>
</feature>
<evidence type="ECO:0000256" key="14">
    <source>
        <dbReference type="ARBA" id="ARBA00032707"/>
    </source>
</evidence>
<dbReference type="HOGENOM" id="CLU_060296_2_0_9"/>